<protein>
    <recommendedName>
        <fullName evidence="7">G-protein coupled receptors family 1 profile domain-containing protein</fullName>
    </recommendedName>
</protein>
<evidence type="ECO:0000313" key="8">
    <source>
        <dbReference type="EMBL" id="KAK7114891.1"/>
    </source>
</evidence>
<keyword evidence="5" id="KW-0297">G-protein coupled receptor</keyword>
<organism evidence="8 9">
    <name type="scientific">Littorina saxatilis</name>
    <dbReference type="NCBI Taxonomy" id="31220"/>
    <lineage>
        <taxon>Eukaryota</taxon>
        <taxon>Metazoa</taxon>
        <taxon>Spiralia</taxon>
        <taxon>Lophotrochozoa</taxon>
        <taxon>Mollusca</taxon>
        <taxon>Gastropoda</taxon>
        <taxon>Caenogastropoda</taxon>
        <taxon>Littorinimorpha</taxon>
        <taxon>Littorinoidea</taxon>
        <taxon>Littorinidae</taxon>
        <taxon>Littorina</taxon>
    </lineage>
</organism>
<evidence type="ECO:0000256" key="1">
    <source>
        <dbReference type="ARBA" id="ARBA00004370"/>
    </source>
</evidence>
<keyword evidence="2 5" id="KW-0812">Transmembrane</keyword>
<dbReference type="PANTHER" id="PTHR46641:SF25">
    <property type="entry name" value="CNMAMIDE RECEPTOR-RELATED"/>
    <property type="match status" value="1"/>
</dbReference>
<keyword evidence="9" id="KW-1185">Reference proteome</keyword>
<evidence type="ECO:0000256" key="5">
    <source>
        <dbReference type="RuleBase" id="RU000688"/>
    </source>
</evidence>
<dbReference type="InterPro" id="IPR017452">
    <property type="entry name" value="GPCR_Rhodpsn_7TM"/>
</dbReference>
<dbReference type="GO" id="GO:0016020">
    <property type="term" value="C:membrane"/>
    <property type="evidence" value="ECO:0007669"/>
    <property type="project" value="UniProtKB-SubCell"/>
</dbReference>
<dbReference type="Pfam" id="PF00001">
    <property type="entry name" value="7tm_1"/>
    <property type="match status" value="1"/>
</dbReference>
<comment type="subcellular location">
    <subcellularLocation>
        <location evidence="1">Membrane</location>
    </subcellularLocation>
</comment>
<dbReference type="PROSITE" id="PS00237">
    <property type="entry name" value="G_PROTEIN_RECEP_F1_1"/>
    <property type="match status" value="1"/>
</dbReference>
<dbReference type="PROSITE" id="PS50262">
    <property type="entry name" value="G_PROTEIN_RECEP_F1_2"/>
    <property type="match status" value="1"/>
</dbReference>
<dbReference type="EMBL" id="JBAMIC010000001">
    <property type="protein sequence ID" value="KAK7114891.1"/>
    <property type="molecule type" value="Genomic_DNA"/>
</dbReference>
<evidence type="ECO:0000256" key="4">
    <source>
        <dbReference type="ARBA" id="ARBA00023136"/>
    </source>
</evidence>
<feature type="transmembrane region" description="Helical" evidence="6">
    <location>
        <begin position="381"/>
        <end position="410"/>
    </location>
</feature>
<dbReference type="InterPro" id="IPR052954">
    <property type="entry name" value="GPCR-Ligand_Int"/>
</dbReference>
<gene>
    <name evidence="8" type="ORF">V1264_000872</name>
</gene>
<dbReference type="SUPFAM" id="SSF81321">
    <property type="entry name" value="Family A G protein-coupled receptor-like"/>
    <property type="match status" value="1"/>
</dbReference>
<comment type="similarity">
    <text evidence="5">Belongs to the G-protein coupled receptor 1 family.</text>
</comment>
<dbReference type="InterPro" id="IPR000276">
    <property type="entry name" value="GPCR_Rhodpsn"/>
</dbReference>
<dbReference type="Gene3D" id="1.20.1070.10">
    <property type="entry name" value="Rhodopsin 7-helix transmembrane proteins"/>
    <property type="match status" value="1"/>
</dbReference>
<dbReference type="CDD" id="cd14978">
    <property type="entry name" value="7tmA_FMRFamide_R-like"/>
    <property type="match status" value="1"/>
</dbReference>
<dbReference type="PRINTS" id="PR00237">
    <property type="entry name" value="GPCRRHODOPSN"/>
</dbReference>
<dbReference type="GO" id="GO:0004930">
    <property type="term" value="F:G protein-coupled receptor activity"/>
    <property type="evidence" value="ECO:0007669"/>
    <property type="project" value="UniProtKB-KW"/>
</dbReference>
<feature type="transmembrane region" description="Helical" evidence="6">
    <location>
        <begin position="140"/>
        <end position="160"/>
    </location>
</feature>
<evidence type="ECO:0000256" key="2">
    <source>
        <dbReference type="ARBA" id="ARBA00022692"/>
    </source>
</evidence>
<keyword evidence="5" id="KW-0675">Receptor</keyword>
<dbReference type="AlphaFoldDB" id="A0AAN9C088"/>
<dbReference type="Proteomes" id="UP001374579">
    <property type="component" value="Unassembled WGS sequence"/>
</dbReference>
<dbReference type="PANTHER" id="PTHR46641">
    <property type="entry name" value="FMRFAMIDE RECEPTOR-RELATED"/>
    <property type="match status" value="1"/>
</dbReference>
<comment type="caution">
    <text evidence="8">The sequence shown here is derived from an EMBL/GenBank/DDBJ whole genome shotgun (WGS) entry which is preliminary data.</text>
</comment>
<feature type="transmembrane region" description="Helical" evidence="6">
    <location>
        <begin position="99"/>
        <end position="120"/>
    </location>
</feature>
<evidence type="ECO:0000313" key="9">
    <source>
        <dbReference type="Proteomes" id="UP001374579"/>
    </source>
</evidence>
<sequence length="499" mass="55435">MNLSVILSVIESLSPEARRELLAKIGITSDDDLKQFLGQAMVPEHVHLEAERMQYPEYRAHKLLSLYVPPILLLLGTFGNVFSFLILRHKAMARQSTHHFLAALAVMDSLVLYIGLFRKWLGDLTGFDPQTQSEWLCKGIVTLGYTCSNVSVWIIVAVTVERYIVVCHPLKANRVCNVTRAKRVVVCLVALFLLVNLHFLWTSSITRQEGGNGERHSPQCSSQEGHEFLITAVWPWVDAMLYGFVPFLIILVLNIVIIVHVVRATSGRVILQNRGFIKSPARKTRTANGNHYRLVAISRSTSNFSINSNTVSISSSFSSNSNSTNDTIQNATSCNSLVVPGPRVNGMVGASQRIGRGCEGWRGRSKASSCRRLTSDTNVRLTVMLLTVSFTFLLTTLPMNISVIAAAFLNRQAGDVATMSKFQLVFTVAELLMYLNHSVHFFLYCATGHKFRSEMVRMVCGKQRPSAAISDHSQHILCSRACVASGSTKIRNTEIETEL</sequence>
<keyword evidence="3 6" id="KW-1133">Transmembrane helix</keyword>
<proteinExistence type="inferred from homology"/>
<keyword evidence="4 6" id="KW-0472">Membrane</keyword>
<evidence type="ECO:0000256" key="6">
    <source>
        <dbReference type="SAM" id="Phobius"/>
    </source>
</evidence>
<keyword evidence="5" id="KW-0807">Transducer</keyword>
<evidence type="ECO:0000256" key="3">
    <source>
        <dbReference type="ARBA" id="ARBA00022989"/>
    </source>
</evidence>
<feature type="transmembrane region" description="Helical" evidence="6">
    <location>
        <begin position="422"/>
        <end position="445"/>
    </location>
</feature>
<feature type="transmembrane region" description="Helical" evidence="6">
    <location>
        <begin position="66"/>
        <end position="87"/>
    </location>
</feature>
<feature type="transmembrane region" description="Helical" evidence="6">
    <location>
        <begin position="181"/>
        <end position="201"/>
    </location>
</feature>
<evidence type="ECO:0000259" key="7">
    <source>
        <dbReference type="PROSITE" id="PS50262"/>
    </source>
</evidence>
<accession>A0AAN9C088</accession>
<reference evidence="8 9" key="1">
    <citation type="submission" date="2024-02" db="EMBL/GenBank/DDBJ databases">
        <title>Chromosome-scale genome assembly of the rough periwinkle Littorina saxatilis.</title>
        <authorList>
            <person name="De Jode A."/>
            <person name="Faria R."/>
            <person name="Formenti G."/>
            <person name="Sims Y."/>
            <person name="Smith T.P."/>
            <person name="Tracey A."/>
            <person name="Wood J.M.D."/>
            <person name="Zagrodzka Z.B."/>
            <person name="Johannesson K."/>
            <person name="Butlin R.K."/>
            <person name="Leder E.H."/>
        </authorList>
    </citation>
    <scope>NUCLEOTIDE SEQUENCE [LARGE SCALE GENOMIC DNA]</scope>
    <source>
        <strain evidence="8">Snail1</strain>
        <tissue evidence="8">Muscle</tissue>
    </source>
</reference>
<feature type="transmembrane region" description="Helical" evidence="6">
    <location>
        <begin position="239"/>
        <end position="262"/>
    </location>
</feature>
<name>A0AAN9C088_9CAEN</name>
<feature type="domain" description="G-protein coupled receptors family 1 profile" evidence="7">
    <location>
        <begin position="79"/>
        <end position="444"/>
    </location>
</feature>